<reference evidence="1" key="1">
    <citation type="submission" date="2021-06" db="EMBL/GenBank/DDBJ databases">
        <authorList>
            <person name="Kallberg Y."/>
            <person name="Tangrot J."/>
            <person name="Rosling A."/>
        </authorList>
    </citation>
    <scope>NUCLEOTIDE SEQUENCE</scope>
    <source>
        <strain evidence="1">MA461A</strain>
    </source>
</reference>
<name>A0ACA9Q2W3_9GLOM</name>
<evidence type="ECO:0000313" key="1">
    <source>
        <dbReference type="EMBL" id="CAG8735280.1"/>
    </source>
</evidence>
<comment type="caution">
    <text evidence="1">The sequence shown here is derived from an EMBL/GenBank/DDBJ whole genome shotgun (WGS) entry which is preliminary data.</text>
</comment>
<dbReference type="Proteomes" id="UP000789920">
    <property type="component" value="Unassembled WGS sequence"/>
</dbReference>
<feature type="non-terminal residue" evidence="1">
    <location>
        <position position="1"/>
    </location>
</feature>
<evidence type="ECO:0000313" key="2">
    <source>
        <dbReference type="Proteomes" id="UP000789920"/>
    </source>
</evidence>
<dbReference type="EMBL" id="CAJVQC010027078">
    <property type="protein sequence ID" value="CAG8735280.1"/>
    <property type="molecule type" value="Genomic_DNA"/>
</dbReference>
<proteinExistence type="predicted"/>
<feature type="non-terminal residue" evidence="1">
    <location>
        <position position="66"/>
    </location>
</feature>
<gene>
    <name evidence="1" type="ORF">RPERSI_LOCUS12587</name>
</gene>
<keyword evidence="2" id="KW-1185">Reference proteome</keyword>
<sequence length="66" mass="6412">VSGLLGLDTGVVNSISSPVARVVVGIVVAGIAEVAALEVARIAALKVARVAAVVVVGLFNASCGLE</sequence>
<organism evidence="1 2">
    <name type="scientific">Racocetra persica</name>
    <dbReference type="NCBI Taxonomy" id="160502"/>
    <lineage>
        <taxon>Eukaryota</taxon>
        <taxon>Fungi</taxon>
        <taxon>Fungi incertae sedis</taxon>
        <taxon>Mucoromycota</taxon>
        <taxon>Glomeromycotina</taxon>
        <taxon>Glomeromycetes</taxon>
        <taxon>Diversisporales</taxon>
        <taxon>Gigasporaceae</taxon>
        <taxon>Racocetra</taxon>
    </lineage>
</organism>
<accession>A0ACA9Q2W3</accession>
<protein>
    <submittedName>
        <fullName evidence="1">20889_t:CDS:1</fullName>
    </submittedName>
</protein>